<comment type="caution">
    <text evidence="2">The sequence shown here is derived from an EMBL/GenBank/DDBJ whole genome shotgun (WGS) entry which is preliminary data.</text>
</comment>
<dbReference type="Gene3D" id="3.40.50.1820">
    <property type="entry name" value="alpha/beta hydrolase"/>
    <property type="match status" value="1"/>
</dbReference>
<evidence type="ECO:0000313" key="2">
    <source>
        <dbReference type="EMBL" id="GAL85601.1"/>
    </source>
</evidence>
<evidence type="ECO:0000259" key="1">
    <source>
        <dbReference type="Pfam" id="PF00561"/>
    </source>
</evidence>
<dbReference type="STRING" id="153721.MYP_2830"/>
<evidence type="ECO:0000313" key="3">
    <source>
        <dbReference type="Proteomes" id="UP000030185"/>
    </source>
</evidence>
<protein>
    <submittedName>
        <fullName evidence="2">Alpha/beta hydrolase</fullName>
    </submittedName>
</protein>
<keyword evidence="3" id="KW-1185">Reference proteome</keyword>
<dbReference type="InterPro" id="IPR000073">
    <property type="entry name" value="AB_hydrolase_1"/>
</dbReference>
<dbReference type="GO" id="GO:0017171">
    <property type="term" value="F:serine hydrolase activity"/>
    <property type="evidence" value="ECO:0007669"/>
    <property type="project" value="TreeGrafter"/>
</dbReference>
<dbReference type="PANTHER" id="PTHR46331">
    <property type="entry name" value="VALACYCLOVIR HYDROLASE"/>
    <property type="match status" value="1"/>
</dbReference>
<reference evidence="2 3" key="1">
    <citation type="submission" date="2014-09" db="EMBL/GenBank/DDBJ databases">
        <title>Sporocytophaga myxococcoides PG-01 genome sequencing.</title>
        <authorList>
            <person name="Liu L."/>
            <person name="Gao P.J."/>
            <person name="Chen G.J."/>
            <person name="Wang L.S."/>
        </authorList>
    </citation>
    <scope>NUCLEOTIDE SEQUENCE [LARGE SCALE GENOMIC DNA]</scope>
    <source>
        <strain evidence="2 3">PG-01</strain>
    </source>
</reference>
<dbReference type="InterPro" id="IPR029058">
    <property type="entry name" value="AB_hydrolase_fold"/>
</dbReference>
<name>A0A098LF50_9BACT</name>
<dbReference type="Pfam" id="PF00561">
    <property type="entry name" value="Abhydrolase_1"/>
    <property type="match status" value="1"/>
</dbReference>
<feature type="domain" description="AB hydrolase-1" evidence="1">
    <location>
        <begin position="38"/>
        <end position="175"/>
    </location>
</feature>
<keyword evidence="2" id="KW-0378">Hydrolase</keyword>
<dbReference type="PANTHER" id="PTHR46331:SF2">
    <property type="entry name" value="VALACYCLOVIR HYDROLASE"/>
    <property type="match status" value="1"/>
</dbReference>
<dbReference type="EMBL" id="BBLT01000005">
    <property type="protein sequence ID" value="GAL85601.1"/>
    <property type="molecule type" value="Genomic_DNA"/>
</dbReference>
<gene>
    <name evidence="2" type="ORF">MYP_2830</name>
</gene>
<dbReference type="AlphaFoldDB" id="A0A098LF50"/>
<dbReference type="eggNOG" id="COG0596">
    <property type="taxonomic scope" value="Bacteria"/>
</dbReference>
<sequence length="272" mass="30379">MKQNASSKAIKEDGIIPKTGYSDVNGLKMYYEIYGEGKPLVLIHGGGSTIQTSFGRIIPALSKQRQLIGVELQAHGRTSDRNADLTFEQDADDVAMLLKNLDIPKADFMGFSNGGMTTLQIAMRHPQLVDKIIVGSALYKRSGAPPEFWEFMKKATIDYMPQQYKDAYIKVSANPQGLRNMHDKCAKRMAEFKDWQEKQLKSITAKTLLIIGDADVMTPEHAVEMYKLIPNSQLAIIPGGHGHYIGEITSMSNQESRQPFAIPLIEEFLDKK</sequence>
<dbReference type="OrthoDB" id="2247630at2"/>
<organism evidence="2 3">
    <name type="scientific">Sporocytophaga myxococcoides</name>
    <dbReference type="NCBI Taxonomy" id="153721"/>
    <lineage>
        <taxon>Bacteria</taxon>
        <taxon>Pseudomonadati</taxon>
        <taxon>Bacteroidota</taxon>
        <taxon>Cytophagia</taxon>
        <taxon>Cytophagales</taxon>
        <taxon>Cytophagaceae</taxon>
        <taxon>Sporocytophaga</taxon>
    </lineage>
</organism>
<accession>A0A098LF50</accession>
<proteinExistence type="predicted"/>
<dbReference type="Proteomes" id="UP000030185">
    <property type="component" value="Unassembled WGS sequence"/>
</dbReference>
<dbReference type="SUPFAM" id="SSF53474">
    <property type="entry name" value="alpha/beta-Hydrolases"/>
    <property type="match status" value="1"/>
</dbReference>